<organism evidence="3 4">
    <name type="scientific">Butyricimonas virosa</name>
    <dbReference type="NCBI Taxonomy" id="544645"/>
    <lineage>
        <taxon>Bacteria</taxon>
        <taxon>Pseudomonadati</taxon>
        <taxon>Bacteroidota</taxon>
        <taxon>Bacteroidia</taxon>
        <taxon>Bacteroidales</taxon>
        <taxon>Odoribacteraceae</taxon>
        <taxon>Butyricimonas</taxon>
    </lineage>
</organism>
<dbReference type="Pfam" id="PF11412">
    <property type="entry name" value="DsbD_N"/>
    <property type="match status" value="1"/>
</dbReference>
<sequence>MKKISLLFLFVIAAWGILPMFAQTDRLPDIRLPFPPDSTQLEVRTTNLPDIKKLHYQTIDGAPVLKQPVRIDGSRREIRTEEHGLAYPTLFDWNRDGKPDLLVGEFLTGQSRIKVYLNTGSAKKPKFTGEWFYATDVNGDVISNYQWCCIGIHPQIVDVNGDGYPDIFSGQYYPGIVTWWKGGEKGFEPGRQIPQLGYQDGKEFTAGSDEPEWSPDSWYYWNYSSARLADFNGDGLPDLFVGGCGGYRVALNTGTKEEPRFGRREFLFHVDGTILHTRRKAGMHIANGLDFHITAACSQTAHCYLNPVDWDGDGVLDIIATDEYTRPGEYGVYFFRGIRTDDGLRFEQVRPLFLATDGTKALPGCTPHIQVVDWNGDGVQDILMGLSIPTINGFEGATDIYWQWIHDLGLQSPGKDAGEALQYYGTTEEFHAKLKEQEFLKRYLVGKLDDWKYATLRHRGFVFLFEGQANKQRAVAIPMKAEPREFEYDKPAAKEMKLPKIERKPVSCHADIRHDDGQWSVWIKMNTTGNYHLYTDNRMNEDKEPVIVEITLPEGIRKAGELKRPPIILYGANEVYDGKQLTFIQKLEVEPGLTGTREVKVKVGWQTCSDETCLPPETYEKTCKIELP</sequence>
<evidence type="ECO:0000256" key="1">
    <source>
        <dbReference type="ARBA" id="ARBA00022729"/>
    </source>
</evidence>
<name>A0A412X3Z0_9BACT</name>
<dbReference type="Gene3D" id="2.60.40.1250">
    <property type="entry name" value="Thiol:disulfide interchange protein DsbD, N-terminal domain"/>
    <property type="match status" value="1"/>
</dbReference>
<feature type="domain" description="Thiol:disulfide interchange protein DsbD N-terminal" evidence="2">
    <location>
        <begin position="519"/>
        <end position="619"/>
    </location>
</feature>
<dbReference type="RefSeq" id="WP_118259361.1">
    <property type="nucleotide sequence ID" value="NZ_CALBWO010000034.1"/>
</dbReference>
<accession>A0A412X3Z0</accession>
<dbReference type="Gene3D" id="2.130.10.130">
    <property type="entry name" value="Integrin alpha, N-terminal"/>
    <property type="match status" value="1"/>
</dbReference>
<dbReference type="PANTHER" id="PTHR44103:SF1">
    <property type="entry name" value="PROPROTEIN CONVERTASE P"/>
    <property type="match status" value="1"/>
</dbReference>
<dbReference type="InterPro" id="IPR013517">
    <property type="entry name" value="FG-GAP"/>
</dbReference>
<dbReference type="EMBL" id="QRZA01000005">
    <property type="protein sequence ID" value="RGV35140.1"/>
    <property type="molecule type" value="Genomic_DNA"/>
</dbReference>
<dbReference type="PANTHER" id="PTHR44103">
    <property type="entry name" value="PROPROTEIN CONVERTASE P"/>
    <property type="match status" value="1"/>
</dbReference>
<dbReference type="AlphaFoldDB" id="A0A412X3Z0"/>
<keyword evidence="1" id="KW-0732">Signal</keyword>
<dbReference type="Proteomes" id="UP000283589">
    <property type="component" value="Unassembled WGS sequence"/>
</dbReference>
<proteinExistence type="predicted"/>
<dbReference type="SUPFAM" id="SSF69318">
    <property type="entry name" value="Integrin alpha N-terminal domain"/>
    <property type="match status" value="1"/>
</dbReference>
<evidence type="ECO:0000259" key="2">
    <source>
        <dbReference type="Pfam" id="PF11412"/>
    </source>
</evidence>
<reference evidence="3 4" key="1">
    <citation type="submission" date="2018-08" db="EMBL/GenBank/DDBJ databases">
        <title>A genome reference for cultivated species of the human gut microbiota.</title>
        <authorList>
            <person name="Zou Y."/>
            <person name="Xue W."/>
            <person name="Luo G."/>
        </authorList>
    </citation>
    <scope>NUCLEOTIDE SEQUENCE [LARGE SCALE GENOMIC DNA]</scope>
    <source>
        <strain evidence="3 4">AF14-49</strain>
    </source>
</reference>
<comment type="caution">
    <text evidence="3">The sequence shown here is derived from an EMBL/GenBank/DDBJ whole genome shotgun (WGS) entry which is preliminary data.</text>
</comment>
<dbReference type="InterPro" id="IPR028250">
    <property type="entry name" value="DsbDN"/>
</dbReference>
<evidence type="ECO:0000313" key="4">
    <source>
        <dbReference type="Proteomes" id="UP000283589"/>
    </source>
</evidence>
<dbReference type="Pfam" id="PF13517">
    <property type="entry name" value="FG-GAP_3"/>
    <property type="match status" value="2"/>
</dbReference>
<gene>
    <name evidence="3" type="ORF">DWW18_06090</name>
</gene>
<dbReference type="InterPro" id="IPR036929">
    <property type="entry name" value="DsbDN_sf"/>
</dbReference>
<dbReference type="InterPro" id="IPR028994">
    <property type="entry name" value="Integrin_alpha_N"/>
</dbReference>
<evidence type="ECO:0000313" key="3">
    <source>
        <dbReference type="EMBL" id="RGV35140.1"/>
    </source>
</evidence>
<protein>
    <recommendedName>
        <fullName evidence="2">Thiol:disulfide interchange protein DsbD N-terminal domain-containing protein</fullName>
    </recommendedName>
</protein>